<feature type="compositionally biased region" description="Polar residues" evidence="1">
    <location>
        <begin position="204"/>
        <end position="214"/>
    </location>
</feature>
<evidence type="ECO:0000313" key="3">
    <source>
        <dbReference type="Proteomes" id="UP001432322"/>
    </source>
</evidence>
<evidence type="ECO:0000313" key="2">
    <source>
        <dbReference type="EMBL" id="GMT37473.1"/>
    </source>
</evidence>
<dbReference type="AlphaFoldDB" id="A0AAV5X1E8"/>
<feature type="region of interest" description="Disordered" evidence="1">
    <location>
        <begin position="97"/>
        <end position="153"/>
    </location>
</feature>
<reference evidence="2" key="1">
    <citation type="submission" date="2023-10" db="EMBL/GenBank/DDBJ databases">
        <title>Genome assembly of Pristionchus species.</title>
        <authorList>
            <person name="Yoshida K."/>
            <person name="Sommer R.J."/>
        </authorList>
    </citation>
    <scope>NUCLEOTIDE SEQUENCE</scope>
    <source>
        <strain evidence="2">RS5133</strain>
    </source>
</reference>
<dbReference type="EMBL" id="BTSY01000148">
    <property type="protein sequence ID" value="GMT37473.1"/>
    <property type="molecule type" value="Genomic_DNA"/>
</dbReference>
<feature type="region of interest" description="Disordered" evidence="1">
    <location>
        <begin position="191"/>
        <end position="223"/>
    </location>
</feature>
<proteinExistence type="predicted"/>
<comment type="caution">
    <text evidence="2">The sequence shown here is derived from an EMBL/GenBank/DDBJ whole genome shotgun (WGS) entry which is preliminary data.</text>
</comment>
<organism evidence="2 3">
    <name type="scientific">Pristionchus fissidentatus</name>
    <dbReference type="NCBI Taxonomy" id="1538716"/>
    <lineage>
        <taxon>Eukaryota</taxon>
        <taxon>Metazoa</taxon>
        <taxon>Ecdysozoa</taxon>
        <taxon>Nematoda</taxon>
        <taxon>Chromadorea</taxon>
        <taxon>Rhabditida</taxon>
        <taxon>Rhabditina</taxon>
        <taxon>Diplogasteromorpha</taxon>
        <taxon>Diplogasteroidea</taxon>
        <taxon>Neodiplogasteridae</taxon>
        <taxon>Pristionchus</taxon>
    </lineage>
</organism>
<feature type="compositionally biased region" description="Low complexity" evidence="1">
    <location>
        <begin position="110"/>
        <end position="121"/>
    </location>
</feature>
<feature type="compositionally biased region" description="Polar residues" evidence="1">
    <location>
        <begin position="129"/>
        <end position="140"/>
    </location>
</feature>
<keyword evidence="3" id="KW-1185">Reference proteome</keyword>
<name>A0AAV5X1E8_9BILA</name>
<protein>
    <submittedName>
        <fullName evidence="2">Uncharacterized protein</fullName>
    </submittedName>
</protein>
<dbReference type="Proteomes" id="UP001432322">
    <property type="component" value="Unassembled WGS sequence"/>
</dbReference>
<accession>A0AAV5X1E8</accession>
<feature type="compositionally biased region" description="Low complexity" evidence="1">
    <location>
        <begin position="141"/>
        <end position="153"/>
    </location>
</feature>
<sequence length="223" mass="24418">MNVDILPGNQNVNAPNEPPMYVVQFTLLAGPVRRFKRLVEHLSSILQNTTQAQRSERAQQAALMVRPRRLSDSSVSSACSDTESAVSVNAIISHNRKPDTSSYIDRHSSSMRSVGSNNSMSYVSPAPTRRNNQPAASLRQNTTSNSSNSTSATNQYVTSQFPFNRAPIVVLKSEPTSPKYQDLLTQSTIYPSNRIADRPPTGPTSPRATNTATFSMFGPEDEV</sequence>
<gene>
    <name evidence="2" type="ORF">PFISCL1PPCAC_28770</name>
</gene>
<feature type="compositionally biased region" description="Basic and acidic residues" evidence="1">
    <location>
        <begin position="97"/>
        <end position="108"/>
    </location>
</feature>
<evidence type="ECO:0000256" key="1">
    <source>
        <dbReference type="SAM" id="MobiDB-lite"/>
    </source>
</evidence>